<dbReference type="EMBL" id="VSSQ01090088">
    <property type="protein sequence ID" value="MPN36130.1"/>
    <property type="molecule type" value="Genomic_DNA"/>
</dbReference>
<protein>
    <submittedName>
        <fullName evidence="2">Pyridinium-3,5-bisthiocarboxylic acid mononucleotide nickel insertion protein</fullName>
    </submittedName>
</protein>
<name>A0A645HBN9_9ZZZZ</name>
<keyword evidence="1" id="KW-0533">Nickel</keyword>
<gene>
    <name evidence="2" type="primary">larC_20</name>
    <name evidence="2" type="ORF">SDC9_183636</name>
</gene>
<sequence>MAEAEGKIHGTAPEEVHFHEVGAVDSIIDIVAAAICIEELKPDKIVFSKLPLSRGFVKCQHGLFPLPAPATLEILKGMPVYFTDAPIELVTPTGAAIAKALADEFGDMDEMEVEKVGYGLGNMDYHIPNVLRTILFDVKKKTITR</sequence>
<dbReference type="InterPro" id="IPR002822">
    <property type="entry name" value="Ni_insertion"/>
</dbReference>
<evidence type="ECO:0000256" key="1">
    <source>
        <dbReference type="ARBA" id="ARBA00022596"/>
    </source>
</evidence>
<dbReference type="AlphaFoldDB" id="A0A645HBN9"/>
<evidence type="ECO:0000313" key="2">
    <source>
        <dbReference type="EMBL" id="MPN36130.1"/>
    </source>
</evidence>
<comment type="caution">
    <text evidence="2">The sequence shown here is derived from an EMBL/GenBank/DDBJ whole genome shotgun (WGS) entry which is preliminary data.</text>
</comment>
<dbReference type="PANTHER" id="PTHR36566:SF1">
    <property type="entry name" value="PYRIDINIUM-3,5-BISTHIOCARBOXYLIC ACID MONONUCLEOTIDE NICKEL INSERTION PROTEIN"/>
    <property type="match status" value="1"/>
</dbReference>
<organism evidence="2">
    <name type="scientific">bioreactor metagenome</name>
    <dbReference type="NCBI Taxonomy" id="1076179"/>
    <lineage>
        <taxon>unclassified sequences</taxon>
        <taxon>metagenomes</taxon>
        <taxon>ecological metagenomes</taxon>
    </lineage>
</organism>
<reference evidence="2" key="1">
    <citation type="submission" date="2019-08" db="EMBL/GenBank/DDBJ databases">
        <authorList>
            <person name="Kucharzyk K."/>
            <person name="Murdoch R.W."/>
            <person name="Higgins S."/>
            <person name="Loffler F."/>
        </authorList>
    </citation>
    <scope>NUCLEOTIDE SEQUENCE</scope>
</reference>
<proteinExistence type="predicted"/>
<accession>A0A645HBN9</accession>
<dbReference type="PANTHER" id="PTHR36566">
    <property type="entry name" value="NICKEL INSERTION PROTEIN-RELATED"/>
    <property type="match status" value="1"/>
</dbReference>
<dbReference type="Pfam" id="PF01969">
    <property type="entry name" value="Ni_insertion"/>
    <property type="match status" value="1"/>
</dbReference>